<dbReference type="InterPro" id="IPR027417">
    <property type="entry name" value="P-loop_NTPase"/>
</dbReference>
<evidence type="ECO:0000256" key="4">
    <source>
        <dbReference type="ARBA" id="ARBA00022840"/>
    </source>
</evidence>
<accession>A0A8J7GYW0</accession>
<evidence type="ECO:0000313" key="9">
    <source>
        <dbReference type="EMBL" id="MBH1940854.1"/>
    </source>
</evidence>
<dbReference type="PROSITE" id="PS00211">
    <property type="entry name" value="ABC_TRANSPORTER_1"/>
    <property type="match status" value="1"/>
</dbReference>
<organism evidence="9 10">
    <name type="scientific">Mobilitalea sibirica</name>
    <dbReference type="NCBI Taxonomy" id="1462919"/>
    <lineage>
        <taxon>Bacteria</taxon>
        <taxon>Bacillati</taxon>
        <taxon>Bacillota</taxon>
        <taxon>Clostridia</taxon>
        <taxon>Lachnospirales</taxon>
        <taxon>Lachnospiraceae</taxon>
        <taxon>Mobilitalea</taxon>
    </lineage>
</organism>
<keyword evidence="3" id="KW-0547">Nucleotide-binding</keyword>
<dbReference type="InterPro" id="IPR017871">
    <property type="entry name" value="ABC_transporter-like_CS"/>
</dbReference>
<dbReference type="PANTHER" id="PTHR43394">
    <property type="entry name" value="ATP-DEPENDENT PERMEASE MDL1, MITOCHONDRIAL"/>
    <property type="match status" value="1"/>
</dbReference>
<dbReference type="SUPFAM" id="SSF90123">
    <property type="entry name" value="ABC transporter transmembrane region"/>
    <property type="match status" value="1"/>
</dbReference>
<dbReference type="SUPFAM" id="SSF52540">
    <property type="entry name" value="P-loop containing nucleoside triphosphate hydrolases"/>
    <property type="match status" value="1"/>
</dbReference>
<keyword evidence="2 7" id="KW-0812">Transmembrane</keyword>
<comment type="caution">
    <text evidence="9">The sequence shown here is derived from an EMBL/GenBank/DDBJ whole genome shotgun (WGS) entry which is preliminary data.</text>
</comment>
<dbReference type="GO" id="GO:0015421">
    <property type="term" value="F:ABC-type oligopeptide transporter activity"/>
    <property type="evidence" value="ECO:0007669"/>
    <property type="project" value="TreeGrafter"/>
</dbReference>
<keyword evidence="5 7" id="KW-1133">Transmembrane helix</keyword>
<dbReference type="PROSITE" id="PS50893">
    <property type="entry name" value="ABC_TRANSPORTER_2"/>
    <property type="match status" value="1"/>
</dbReference>
<reference evidence="9" key="1">
    <citation type="submission" date="2020-12" db="EMBL/GenBank/DDBJ databases">
        <title>M. sibirica DSM 26468T genome.</title>
        <authorList>
            <person name="Thieme N."/>
            <person name="Rettenmaier R."/>
            <person name="Zverlov V."/>
            <person name="Liebl W."/>
        </authorList>
    </citation>
    <scope>NUCLEOTIDE SEQUENCE</scope>
    <source>
        <strain evidence="9">DSM 26468</strain>
    </source>
</reference>
<dbReference type="GO" id="GO:0005886">
    <property type="term" value="C:plasma membrane"/>
    <property type="evidence" value="ECO:0007669"/>
    <property type="project" value="UniProtKB-SubCell"/>
</dbReference>
<dbReference type="PANTHER" id="PTHR43394:SF1">
    <property type="entry name" value="ATP-BINDING CASSETTE SUB-FAMILY B MEMBER 10, MITOCHONDRIAL"/>
    <property type="match status" value="1"/>
</dbReference>
<feature type="transmembrane region" description="Helical" evidence="7">
    <location>
        <begin position="173"/>
        <end position="192"/>
    </location>
</feature>
<dbReference type="EMBL" id="JAEAGR010000007">
    <property type="protein sequence ID" value="MBH1940854.1"/>
    <property type="molecule type" value="Genomic_DNA"/>
</dbReference>
<dbReference type="SMART" id="SM00382">
    <property type="entry name" value="AAA"/>
    <property type="match status" value="1"/>
</dbReference>
<dbReference type="Pfam" id="PF00005">
    <property type="entry name" value="ABC_tran"/>
    <property type="match status" value="1"/>
</dbReference>
<dbReference type="AlphaFoldDB" id="A0A8J7GYW0"/>
<dbReference type="InterPro" id="IPR003593">
    <property type="entry name" value="AAA+_ATPase"/>
</dbReference>
<dbReference type="Proteomes" id="UP000623269">
    <property type="component" value="Unassembled WGS sequence"/>
</dbReference>
<keyword evidence="6 7" id="KW-0472">Membrane</keyword>
<feature type="transmembrane region" description="Helical" evidence="7">
    <location>
        <begin position="31"/>
        <end position="57"/>
    </location>
</feature>
<evidence type="ECO:0000256" key="2">
    <source>
        <dbReference type="ARBA" id="ARBA00022692"/>
    </source>
</evidence>
<protein>
    <submittedName>
        <fullName evidence="9">ABC transporter ATP-binding protein</fullName>
    </submittedName>
</protein>
<dbReference type="Gene3D" id="3.40.50.300">
    <property type="entry name" value="P-loop containing nucleotide triphosphate hydrolases"/>
    <property type="match status" value="1"/>
</dbReference>
<feature type="transmembrane region" description="Helical" evidence="7">
    <location>
        <begin position="145"/>
        <end position="167"/>
    </location>
</feature>
<proteinExistence type="predicted"/>
<dbReference type="InterPro" id="IPR003439">
    <property type="entry name" value="ABC_transporter-like_ATP-bd"/>
</dbReference>
<feature type="transmembrane region" description="Helical" evidence="7">
    <location>
        <begin position="69"/>
        <end position="89"/>
    </location>
</feature>
<dbReference type="GO" id="GO:0005524">
    <property type="term" value="F:ATP binding"/>
    <property type="evidence" value="ECO:0007669"/>
    <property type="project" value="UniProtKB-KW"/>
</dbReference>
<evidence type="ECO:0000313" key="10">
    <source>
        <dbReference type="Proteomes" id="UP000623269"/>
    </source>
</evidence>
<evidence type="ECO:0000256" key="3">
    <source>
        <dbReference type="ARBA" id="ARBA00022741"/>
    </source>
</evidence>
<feature type="transmembrane region" description="Helical" evidence="7">
    <location>
        <begin position="265"/>
        <end position="284"/>
    </location>
</feature>
<gene>
    <name evidence="9" type="ORF">I5677_08130</name>
</gene>
<name>A0A8J7GYW0_9FIRM</name>
<comment type="subcellular location">
    <subcellularLocation>
        <location evidence="1">Cell membrane</location>
        <topology evidence="1">Multi-pass membrane protein</topology>
    </subcellularLocation>
</comment>
<dbReference type="GO" id="GO:0016887">
    <property type="term" value="F:ATP hydrolysis activity"/>
    <property type="evidence" value="ECO:0007669"/>
    <property type="project" value="InterPro"/>
</dbReference>
<evidence type="ECO:0000256" key="5">
    <source>
        <dbReference type="ARBA" id="ARBA00022989"/>
    </source>
</evidence>
<evidence type="ECO:0000256" key="6">
    <source>
        <dbReference type="ARBA" id="ARBA00023136"/>
    </source>
</evidence>
<dbReference type="Gene3D" id="1.20.1560.10">
    <property type="entry name" value="ABC transporter type 1, transmembrane domain"/>
    <property type="match status" value="1"/>
</dbReference>
<feature type="domain" description="ABC transporter" evidence="8">
    <location>
        <begin position="354"/>
        <end position="593"/>
    </location>
</feature>
<evidence type="ECO:0000256" key="7">
    <source>
        <dbReference type="SAM" id="Phobius"/>
    </source>
</evidence>
<keyword evidence="10" id="KW-1185">Reference proteome</keyword>
<sequence length="609" mass="70161">MKKQPEIKKTRALKNNLYCVRLMWDISRGAVIHAGLMTAFNYIAWVFYSAFFIKYLVGALNRADSFSDIFRYILLAGGFFMATAIYYAYVEGAYIPMAGVKVYHKLYRKLYQKARNVELRCFEDSSFYNKYTLAVDGANEKLIQVIINLFGIICGAIAATVVFTQMFHIDKTAVLFVFFPIIGNFVFGYIYNKYLFNRDRAMAPYKRRIEYVNRVMYLADYSKEMRLSNVFYLMKYKYLKAIDGIFDVVDQYAFKINLPLWFRNYFTFTIIFEGVLLYGAYRTIVGKTMSLSELAVLSSIMVSATWILIRFAENILESMKQGLFIENLRTFLEYEENLPEDYDGLTPEPEITSIEFRNVSFGYKKEEYIIKNLSFRIEGKKSIALVGHNGAGKTTIIKLLFRLYDPDEGEILLNDKNIKEYNLKAYRSLFAAAFQDYKVFALSIKENVLMRKGTPKDDTLVIEALKKAGVYDKVMTLPDGINTNLTKEFDEQGAQLSGGEFQKIVVARAFAKNVPIKVFDEPSSALDPIAEYDLYESILKDSFGKTMIFISHRLSSVRNADMVYMLEKGTIIEQGSHIELMDLHGAYADMYQKQAKNYLAVESLREVTA</sequence>
<keyword evidence="4 9" id="KW-0067">ATP-binding</keyword>
<evidence type="ECO:0000256" key="1">
    <source>
        <dbReference type="ARBA" id="ARBA00004651"/>
    </source>
</evidence>
<evidence type="ECO:0000259" key="8">
    <source>
        <dbReference type="PROSITE" id="PS50893"/>
    </source>
</evidence>
<dbReference type="InterPro" id="IPR036640">
    <property type="entry name" value="ABC1_TM_sf"/>
</dbReference>
<dbReference type="InterPro" id="IPR039421">
    <property type="entry name" value="Type_1_exporter"/>
</dbReference>